<evidence type="ECO:0000313" key="10">
    <source>
        <dbReference type="EMBL" id="NBE56580.1"/>
    </source>
</evidence>
<dbReference type="InterPro" id="IPR049900">
    <property type="entry name" value="PKS_mFAS_DH"/>
</dbReference>
<dbReference type="Proteomes" id="UP000598297">
    <property type="component" value="Unassembled WGS sequence"/>
</dbReference>
<evidence type="ECO:0000313" key="11">
    <source>
        <dbReference type="Proteomes" id="UP000598297"/>
    </source>
</evidence>
<keyword evidence="11" id="KW-1185">Reference proteome</keyword>
<comment type="pathway">
    <text evidence="1">Antibiotic biosynthesis.</text>
</comment>
<dbReference type="InterPro" id="IPR050091">
    <property type="entry name" value="PKS_NRPS_Biosynth_Enz"/>
</dbReference>
<dbReference type="Pfam" id="PF00550">
    <property type="entry name" value="PP-binding"/>
    <property type="match status" value="1"/>
</dbReference>
<evidence type="ECO:0000259" key="9">
    <source>
        <dbReference type="PROSITE" id="PS52019"/>
    </source>
</evidence>
<dbReference type="InterPro" id="IPR001227">
    <property type="entry name" value="Ac_transferase_dom_sf"/>
</dbReference>
<feature type="non-terminal residue" evidence="10">
    <location>
        <position position="1"/>
    </location>
</feature>
<dbReference type="Pfam" id="PF22953">
    <property type="entry name" value="SpnB_Rossmann"/>
    <property type="match status" value="1"/>
</dbReference>
<protein>
    <submittedName>
        <fullName evidence="10">SDR family NAD(P)-dependent oxidoreductase</fullName>
    </submittedName>
</protein>
<evidence type="ECO:0000256" key="2">
    <source>
        <dbReference type="ARBA" id="ARBA00022450"/>
    </source>
</evidence>
<dbReference type="Gene3D" id="3.40.366.10">
    <property type="entry name" value="Malonyl-Coenzyme A Acyl Carrier Protein, domain 2"/>
    <property type="match status" value="1"/>
</dbReference>
<dbReference type="GO" id="GO:0004312">
    <property type="term" value="F:fatty acid synthase activity"/>
    <property type="evidence" value="ECO:0007669"/>
    <property type="project" value="TreeGrafter"/>
</dbReference>
<dbReference type="CDD" id="cd05235">
    <property type="entry name" value="SDR_e1"/>
    <property type="match status" value="1"/>
</dbReference>
<dbReference type="InterPro" id="IPR016035">
    <property type="entry name" value="Acyl_Trfase/lysoPLipase"/>
</dbReference>
<keyword evidence="5" id="KW-0045">Antibiotic biosynthesis</keyword>
<dbReference type="SMART" id="SM00826">
    <property type="entry name" value="PKS_DH"/>
    <property type="match status" value="1"/>
</dbReference>
<dbReference type="PROSITE" id="PS52019">
    <property type="entry name" value="PKS_MFAS_DH"/>
    <property type="match status" value="1"/>
</dbReference>
<dbReference type="InterPro" id="IPR049552">
    <property type="entry name" value="PKS_DH_N"/>
</dbReference>
<gene>
    <name evidence="10" type="ORF">GUY60_35165</name>
</gene>
<dbReference type="SUPFAM" id="SSF52151">
    <property type="entry name" value="FabD/lysophospholipase-like"/>
    <property type="match status" value="1"/>
</dbReference>
<evidence type="ECO:0000256" key="4">
    <source>
        <dbReference type="ARBA" id="ARBA00022679"/>
    </source>
</evidence>
<proteinExistence type="predicted"/>
<dbReference type="InterPro" id="IPR042104">
    <property type="entry name" value="PKS_dehydratase_sf"/>
</dbReference>
<dbReference type="NCBIfam" id="TIGR01746">
    <property type="entry name" value="Thioester-redct"/>
    <property type="match status" value="1"/>
</dbReference>
<dbReference type="PROSITE" id="PS50075">
    <property type="entry name" value="CARRIER"/>
    <property type="match status" value="1"/>
</dbReference>
<organism evidence="10 11">
    <name type="scientific">Streptomyces boluensis</name>
    <dbReference type="NCBI Taxonomy" id="1775135"/>
    <lineage>
        <taxon>Bacteria</taxon>
        <taxon>Bacillati</taxon>
        <taxon>Actinomycetota</taxon>
        <taxon>Actinomycetes</taxon>
        <taxon>Kitasatosporales</taxon>
        <taxon>Streptomycetaceae</taxon>
        <taxon>Streptomyces</taxon>
    </lineage>
</organism>
<feature type="region of interest" description="N-terminal hotdog fold" evidence="7">
    <location>
        <begin position="149"/>
        <end position="272"/>
    </location>
</feature>
<dbReference type="GO" id="GO:0031177">
    <property type="term" value="F:phosphopantetheine binding"/>
    <property type="evidence" value="ECO:0007669"/>
    <property type="project" value="InterPro"/>
</dbReference>
<comment type="caution">
    <text evidence="10">The sequence shown here is derived from an EMBL/GenBank/DDBJ whole genome shotgun (WGS) entry which is preliminary data.</text>
</comment>
<dbReference type="SMART" id="SM01294">
    <property type="entry name" value="PKS_PP_betabranch"/>
    <property type="match status" value="1"/>
</dbReference>
<dbReference type="InterPro" id="IPR006162">
    <property type="entry name" value="Ppantetheine_attach_site"/>
</dbReference>
<dbReference type="Pfam" id="PF21089">
    <property type="entry name" value="PKS_DH_N"/>
    <property type="match status" value="1"/>
</dbReference>
<dbReference type="OrthoDB" id="9778690at2"/>
<dbReference type="CDD" id="cd08956">
    <property type="entry name" value="KR_3_FAS_SDR_x"/>
    <property type="match status" value="1"/>
</dbReference>
<feature type="active site" description="Proton donor; for dehydratase activity" evidence="7">
    <location>
        <position position="339"/>
    </location>
</feature>
<dbReference type="Pfam" id="PF08659">
    <property type="entry name" value="KR"/>
    <property type="match status" value="1"/>
</dbReference>
<dbReference type="InterPro" id="IPR010080">
    <property type="entry name" value="Thioester_reductase-like_dom"/>
</dbReference>
<dbReference type="InterPro" id="IPR013968">
    <property type="entry name" value="PKS_KR"/>
</dbReference>
<dbReference type="InterPro" id="IPR036291">
    <property type="entry name" value="NAD(P)-bd_dom_sf"/>
</dbReference>
<dbReference type="SUPFAM" id="SSF51735">
    <property type="entry name" value="NAD(P)-binding Rossmann-fold domains"/>
    <property type="match status" value="3"/>
</dbReference>
<dbReference type="Pfam" id="PF07993">
    <property type="entry name" value="NAD_binding_4"/>
    <property type="match status" value="1"/>
</dbReference>
<evidence type="ECO:0000256" key="7">
    <source>
        <dbReference type="PROSITE-ProRule" id="PRU01363"/>
    </source>
</evidence>
<dbReference type="Pfam" id="PF14765">
    <property type="entry name" value="PS-DH"/>
    <property type="match status" value="1"/>
</dbReference>
<keyword evidence="4" id="KW-0808">Transferase</keyword>
<dbReference type="InterPro" id="IPR020806">
    <property type="entry name" value="PKS_PP-bd"/>
</dbReference>
<keyword evidence="2" id="KW-0596">Phosphopantetheine</keyword>
<evidence type="ECO:0000259" key="8">
    <source>
        <dbReference type="PROSITE" id="PS50075"/>
    </source>
</evidence>
<reference evidence="10" key="1">
    <citation type="submission" date="2020-01" db="EMBL/GenBank/DDBJ databases">
        <title>Whole-genome analyses of novel actinobacteria.</title>
        <authorList>
            <person name="Sahin N."/>
        </authorList>
    </citation>
    <scope>NUCLEOTIDE SEQUENCE</scope>
    <source>
        <strain evidence="10">YC537</strain>
    </source>
</reference>
<feature type="active site" description="Proton acceptor; for dehydratase activity" evidence="7">
    <location>
        <position position="181"/>
    </location>
</feature>
<evidence type="ECO:0000256" key="5">
    <source>
        <dbReference type="ARBA" id="ARBA00023194"/>
    </source>
</evidence>
<name>A0A964V3G7_9ACTN</name>
<dbReference type="PANTHER" id="PTHR43775">
    <property type="entry name" value="FATTY ACID SYNTHASE"/>
    <property type="match status" value="1"/>
</dbReference>
<dbReference type="InterPro" id="IPR020807">
    <property type="entry name" value="PKS_DH"/>
</dbReference>
<dbReference type="Gene3D" id="3.40.50.720">
    <property type="entry name" value="NAD(P)-binding Rossmann-like Domain"/>
    <property type="match status" value="2"/>
</dbReference>
<dbReference type="InterPro" id="IPR009081">
    <property type="entry name" value="PP-bd_ACP"/>
</dbReference>
<dbReference type="GO" id="GO:0006633">
    <property type="term" value="P:fatty acid biosynthetic process"/>
    <property type="evidence" value="ECO:0007669"/>
    <property type="project" value="TreeGrafter"/>
</dbReference>
<dbReference type="InterPro" id="IPR036736">
    <property type="entry name" value="ACP-like_sf"/>
</dbReference>
<feature type="domain" description="Carrier" evidence="8">
    <location>
        <begin position="896"/>
        <end position="971"/>
    </location>
</feature>
<evidence type="ECO:0000256" key="3">
    <source>
        <dbReference type="ARBA" id="ARBA00022553"/>
    </source>
</evidence>
<dbReference type="PANTHER" id="PTHR43775:SF51">
    <property type="entry name" value="INACTIVE PHENOLPHTHIOCEROL SYNTHESIS POLYKETIDE SYNTHASE TYPE I PKS1-RELATED"/>
    <property type="match status" value="1"/>
</dbReference>
<sequence length="1381" mass="144586">PTRPIVSTYTGTLATEEQLTSPDYWTDQLRGTVRFADALGTLDAHDVTTYVELGPDTTLTALAGATLADGTATAVSLLRPGQSEPDATTRALATLHNHGTRIDWNAYFDGTQAQPAPLPTYAFQHERYWVEHAPGLTDAAGLGLQPGSHPLLGAKVELADGEGTLFTGRVSVRSHPWLAGHQVLGAAALSPAAVVDLVVRAGDELGATSVDELTVHTPLVLPPGAPLQLQLTVGAADSAGRRTFALHARPDGADVPWTAGASGLLGTGLGTGLRSVSATEQGGAWPPADAIPVTVDAAGAEHGLTGVWRRDGELFAELALAEERHSEVGEFGLHPALLDAALHLAALDGGPDGPEAGIAARWSDVRLYATGATSLRVRLDQDAAGDGAVALHLADLAGQPVATVGTVRVRPVAADEVDRLLARREDALFHVDWHPADLPVPSRGPVLAALGADHATVGAAAAAAASGALDALIVRQQPAESGQLATTRARTHEALRLVQAWLSHDRSGSAALVLVTRGGVAVDADDVPDPSAAAVWGLLRSAQSEAPGRIVLVDSDTDLDTDLDTGPDADLLAAVVASGEPQVALRGGRVLLPSVVRTPAVPTAGTAGTGRWNPDGTVLVTGGTGSLGALFARHLAEEHGVRHLLLLSRRGPGAPGADELRAQLAAHGATVTLVACDAADRDALAAVLRDIPAEHPLTGIVHTAGVIDDGLITDLTPQRLDAVLRPKADAAWHLHELTRDLDLTAFVLFSSIAGVIGGAGQSNYAAANAFLDGLAAHRAALGLPATSPAWGLWEQASGITGDLSEADLARIARAGFRPIASDQGPGLLDLALDGPHPAPVLTPLDLVAMRDRPERTPHLLAGLVRRPVRRTATNSALGGADLAARLATLTEAEQLDLVREAVTAEMSLVLGHADATAIGADRSFAELGFDSLTSVELRNRLGTAFGLRLPATLVFDHPTPQAMAGYLRAALVDDADPGTGGAGPASRDEVDFPAEVRLAADIVPAAETVRSTADPREILLTGATGFLGAFLLRDLLRDTRGRVHCLVRAADAADGLRRLRENLEWYQVWDEADAHRIEVVVGDLAEPRLGLAEDAFDALARTVDVVYHAGATVHWLRPYTSLRAANVTGTEEVLRLAARHRTVPVHYLSTTGVFAGELAGGDPLKVTDPTGPVEALPSGYLQSKWVAEQLVGLARERGLPVSVYRVDVISGDQVNGACQTRDFVWLSLRGLIQAGAVPTGLVGKVHLTPVDYVSAAVVALSKQPDTASGTFHLYNQSHGSFASFIGQLRSYGYELTEADWESWSARVRSDSENVMLPLLEAFEMMATDNAAFYPPVDTSVAEHALRDTDVTCPEMSPELFDRYVRFFVRAGFFPQPARAAA</sequence>
<dbReference type="Gene3D" id="3.30.70.3290">
    <property type="match status" value="1"/>
</dbReference>
<evidence type="ECO:0000256" key="6">
    <source>
        <dbReference type="ARBA" id="ARBA00023268"/>
    </source>
</evidence>
<feature type="region of interest" description="C-terminal hotdog fold" evidence="7">
    <location>
        <begin position="284"/>
        <end position="418"/>
    </location>
</feature>
<evidence type="ECO:0000256" key="1">
    <source>
        <dbReference type="ARBA" id="ARBA00004792"/>
    </source>
</evidence>
<keyword evidence="3" id="KW-0597">Phosphoprotein</keyword>
<dbReference type="Gene3D" id="3.10.129.110">
    <property type="entry name" value="Polyketide synthase dehydratase"/>
    <property type="match status" value="1"/>
</dbReference>
<dbReference type="SMART" id="SM00822">
    <property type="entry name" value="PKS_KR"/>
    <property type="match status" value="1"/>
</dbReference>
<dbReference type="InterPro" id="IPR013120">
    <property type="entry name" value="FAR_NAD-bd"/>
</dbReference>
<accession>A0A964V3G7</accession>
<dbReference type="SUPFAM" id="SSF47336">
    <property type="entry name" value="ACP-like"/>
    <property type="match status" value="1"/>
</dbReference>
<dbReference type="FunFam" id="1.10.1200.10:FF:000007">
    <property type="entry name" value="Probable polyketide synthase pks17"/>
    <property type="match status" value="1"/>
</dbReference>
<feature type="domain" description="PKS/mFAS DH" evidence="9">
    <location>
        <begin position="149"/>
        <end position="418"/>
    </location>
</feature>
<dbReference type="PROSITE" id="PS00012">
    <property type="entry name" value="PHOSPHOPANTETHEINE"/>
    <property type="match status" value="1"/>
</dbReference>
<keyword evidence="6" id="KW-0511">Multifunctional enzyme</keyword>
<dbReference type="SMART" id="SM00823">
    <property type="entry name" value="PKS_PP"/>
    <property type="match status" value="1"/>
</dbReference>
<dbReference type="InterPro" id="IPR057326">
    <property type="entry name" value="KR_dom"/>
</dbReference>
<dbReference type="InterPro" id="IPR049551">
    <property type="entry name" value="PKS_DH_C"/>
</dbReference>
<dbReference type="Gene3D" id="1.10.1200.10">
    <property type="entry name" value="ACP-like"/>
    <property type="match status" value="1"/>
</dbReference>
<dbReference type="GO" id="GO:0017000">
    <property type="term" value="P:antibiotic biosynthetic process"/>
    <property type="evidence" value="ECO:0007669"/>
    <property type="project" value="UniProtKB-KW"/>
</dbReference>
<dbReference type="EMBL" id="JAAAHS010000526">
    <property type="protein sequence ID" value="NBE56580.1"/>
    <property type="molecule type" value="Genomic_DNA"/>
</dbReference>
<dbReference type="InterPro" id="IPR055123">
    <property type="entry name" value="SpnB-like_Rossmann"/>
</dbReference>